<evidence type="ECO:0000313" key="2">
    <source>
        <dbReference type="EMBL" id="AXK31335.1"/>
    </source>
</evidence>
<protein>
    <submittedName>
        <fullName evidence="2">Uncharacterized protein</fullName>
    </submittedName>
</protein>
<keyword evidence="1" id="KW-0812">Transmembrane</keyword>
<reference evidence="2 3" key="1">
    <citation type="submission" date="2018-07" db="EMBL/GenBank/DDBJ databases">
        <title>Draft genome of the type strain Streptomyces armeniacus ATCC 15676.</title>
        <authorList>
            <person name="Labana P."/>
            <person name="Gosse J.T."/>
            <person name="Boddy C.N."/>
        </authorList>
    </citation>
    <scope>NUCLEOTIDE SEQUENCE [LARGE SCALE GENOMIC DNA]</scope>
    <source>
        <strain evidence="2 3">ATCC 15676</strain>
    </source>
</reference>
<organism evidence="2 3">
    <name type="scientific">Streptomyces armeniacus</name>
    <dbReference type="NCBI Taxonomy" id="83291"/>
    <lineage>
        <taxon>Bacteria</taxon>
        <taxon>Bacillati</taxon>
        <taxon>Actinomycetota</taxon>
        <taxon>Actinomycetes</taxon>
        <taxon>Kitasatosporales</taxon>
        <taxon>Streptomycetaceae</taxon>
        <taxon>Streptomyces</taxon>
    </lineage>
</organism>
<dbReference type="Proteomes" id="UP000254425">
    <property type="component" value="Chromosome"/>
</dbReference>
<sequence length="200" mass="22015">MQPVLGWGLVILVALVLTPFATSGDVAPLPVHAVVFVLLVYGEALVFAPSLLLEHRLYEHGLVLRTMMIGTPIHVIPHHTVQPALLHTRPGQSGSELGSEEKPARRKCIAGRPHVRLHGLGTHHARMLGKGKLAWDEAGQQGSGRLPGGQRSYSGHESWEIDYRDAGQQLKLITRTVPASHRVWPYHKADDWRRPPTGHA</sequence>
<keyword evidence="1" id="KW-1133">Transmembrane helix</keyword>
<keyword evidence="1" id="KW-0472">Membrane</keyword>
<dbReference type="AlphaFoldDB" id="A0A345XI69"/>
<name>A0A345XI69_9ACTN</name>
<keyword evidence="3" id="KW-1185">Reference proteome</keyword>
<feature type="transmembrane region" description="Helical" evidence="1">
    <location>
        <begin position="33"/>
        <end position="53"/>
    </location>
</feature>
<dbReference type="RefSeq" id="WP_222623270.1">
    <property type="nucleotide sequence ID" value="NZ_CP031320.1"/>
</dbReference>
<dbReference type="EMBL" id="CP031320">
    <property type="protein sequence ID" value="AXK31335.1"/>
    <property type="molecule type" value="Genomic_DNA"/>
</dbReference>
<accession>A0A345XI69</accession>
<evidence type="ECO:0000256" key="1">
    <source>
        <dbReference type="SAM" id="Phobius"/>
    </source>
</evidence>
<gene>
    <name evidence="2" type="ORF">DVA86_00425</name>
</gene>
<proteinExistence type="predicted"/>
<evidence type="ECO:0000313" key="3">
    <source>
        <dbReference type="Proteomes" id="UP000254425"/>
    </source>
</evidence>
<dbReference type="KEGG" id="sarm:DVA86_00425"/>